<name>A0ABS4DXI3_9HYPH</name>
<protein>
    <submittedName>
        <fullName evidence="2">Mannose-6-phosphate isomerase-like protein (Cupin superfamily)</fullName>
    </submittedName>
</protein>
<dbReference type="Pfam" id="PF07883">
    <property type="entry name" value="Cupin_2"/>
    <property type="match status" value="1"/>
</dbReference>
<dbReference type="SUPFAM" id="SSF51182">
    <property type="entry name" value="RmlC-like cupins"/>
    <property type="match status" value="1"/>
</dbReference>
<dbReference type="PANTHER" id="PTHR36114:SF1">
    <property type="entry name" value="16.7 KDA PROTEIN IN WHIE LOCUS"/>
    <property type="match status" value="1"/>
</dbReference>
<organism evidence="2 3">
    <name type="scientific">Rhizobium halophytocola</name>
    <dbReference type="NCBI Taxonomy" id="735519"/>
    <lineage>
        <taxon>Bacteria</taxon>
        <taxon>Pseudomonadati</taxon>
        <taxon>Pseudomonadota</taxon>
        <taxon>Alphaproteobacteria</taxon>
        <taxon>Hyphomicrobiales</taxon>
        <taxon>Rhizobiaceae</taxon>
        <taxon>Rhizobium/Agrobacterium group</taxon>
        <taxon>Rhizobium</taxon>
    </lineage>
</organism>
<reference evidence="2 3" key="1">
    <citation type="submission" date="2021-03" db="EMBL/GenBank/DDBJ databases">
        <title>Genomic Encyclopedia of Type Strains, Phase IV (KMG-IV): sequencing the most valuable type-strain genomes for metagenomic binning, comparative biology and taxonomic classification.</title>
        <authorList>
            <person name="Goeker M."/>
        </authorList>
    </citation>
    <scope>NUCLEOTIDE SEQUENCE [LARGE SCALE GENOMIC DNA]</scope>
    <source>
        <strain evidence="2 3">DSM 21600</strain>
    </source>
</reference>
<dbReference type="InterPro" id="IPR013096">
    <property type="entry name" value="Cupin_2"/>
</dbReference>
<dbReference type="CDD" id="cd02226">
    <property type="entry name" value="cupin_YdbB-like"/>
    <property type="match status" value="1"/>
</dbReference>
<gene>
    <name evidence="2" type="ORF">J2Z17_001819</name>
</gene>
<dbReference type="InterPro" id="IPR052044">
    <property type="entry name" value="PKS_Associated_Protein"/>
</dbReference>
<dbReference type="PANTHER" id="PTHR36114">
    <property type="entry name" value="16.7 KDA PROTEIN IN WHIE LOCUS"/>
    <property type="match status" value="1"/>
</dbReference>
<keyword evidence="3" id="KW-1185">Reference proteome</keyword>
<dbReference type="InterPro" id="IPR011051">
    <property type="entry name" value="RmlC_Cupin_sf"/>
</dbReference>
<feature type="domain" description="Cupin type-2" evidence="1">
    <location>
        <begin position="44"/>
        <end position="96"/>
    </location>
</feature>
<proteinExistence type="predicted"/>
<evidence type="ECO:0000313" key="2">
    <source>
        <dbReference type="EMBL" id="MBP1850385.1"/>
    </source>
</evidence>
<dbReference type="EMBL" id="JAGGJU010000004">
    <property type="protein sequence ID" value="MBP1850385.1"/>
    <property type="molecule type" value="Genomic_DNA"/>
</dbReference>
<dbReference type="RefSeq" id="WP_209944048.1">
    <property type="nucleotide sequence ID" value="NZ_JAGGJU010000004.1"/>
</dbReference>
<dbReference type="Proteomes" id="UP000759443">
    <property type="component" value="Unassembled WGS sequence"/>
</dbReference>
<dbReference type="Gene3D" id="2.60.120.10">
    <property type="entry name" value="Jelly Rolls"/>
    <property type="match status" value="1"/>
</dbReference>
<accession>A0ABS4DXI3</accession>
<dbReference type="InterPro" id="IPR014710">
    <property type="entry name" value="RmlC-like_jellyroll"/>
</dbReference>
<evidence type="ECO:0000259" key="1">
    <source>
        <dbReference type="Pfam" id="PF07883"/>
    </source>
</evidence>
<comment type="caution">
    <text evidence="2">The sequence shown here is derived from an EMBL/GenBank/DDBJ whole genome shotgun (WGS) entry which is preliminary data.</text>
</comment>
<sequence>MTEQTRTHTAINFADKLSQITDRWQPRVMAELNDYQLKIVKIEGDFIWHDHPETDEAFIVLEGTLFIDMPDGTVTIGPGEMHVVPKGVRHRPHTQDVVSMILIEPKGTLNTGAEGGERTAENDIWI</sequence>
<evidence type="ECO:0000313" key="3">
    <source>
        <dbReference type="Proteomes" id="UP000759443"/>
    </source>
</evidence>